<evidence type="ECO:0000313" key="9">
    <source>
        <dbReference type="RefSeq" id="XP_030076393.1"/>
    </source>
</evidence>
<dbReference type="InterPro" id="IPR039036">
    <property type="entry name" value="Granulin_fam"/>
</dbReference>
<protein>
    <submittedName>
        <fullName evidence="8 9">Progranulin isoform X1</fullName>
    </submittedName>
</protein>
<keyword evidence="5" id="KW-0732">Signal</keyword>
<reference evidence="8 9" key="1">
    <citation type="submission" date="2025-04" db="UniProtKB">
        <authorList>
            <consortium name="RefSeq"/>
        </authorList>
    </citation>
    <scope>IDENTIFICATION</scope>
</reference>
<keyword evidence="7" id="KW-1185">Reference proteome</keyword>
<name>A0A6P7ZQF0_9AMPH</name>
<comment type="subcellular location">
    <subcellularLocation>
        <location evidence="1">Secreted</location>
    </subcellularLocation>
</comment>
<evidence type="ECO:0000313" key="8">
    <source>
        <dbReference type="RefSeq" id="XP_030076392.1"/>
    </source>
</evidence>
<feature type="domain" description="Granulins" evidence="6">
    <location>
        <begin position="326"/>
        <end position="339"/>
    </location>
</feature>
<dbReference type="OrthoDB" id="5854875at2759"/>
<evidence type="ECO:0000313" key="7">
    <source>
        <dbReference type="Proteomes" id="UP000515156"/>
    </source>
</evidence>
<sequence length="920" mass="98780">MWVSSMLWLALAGVVAALRCPGGQVCDDGSRCCELPGAESACCPQGIVRSLPMVKAGSVNEISENLCPTNVSCPSEYSCLRTPAGLYSCCPLSEAVSCGDSRHCCPRDSLCSLDGKFCLQVSGNTEIGAVICPGGELECPEQTTCCLTVDGSWGCCPMPQAVCCEDKEHCCPHDTTCDMVHSKCLSSEGKKPMWSKFPARKRVAWENATADSSRNNKCEDGLTCPDWTTCCQQQSPKFGCCPMQNAVCCADHIHCCPEGTKCDLIRSICVGTDERSQSPLLTKVLALAKKDEDVNCDDTTSCPDGHTCCLQSRGWGCCPYAEAVCCSDKVHCCPKGFTCITEQGICKQSTLSIPWTAKTPAQVRETMSSKDVQCDDEASCADGQTCCKSASGEWACCPLPQAVCCSDHIHCCPTSYTCNTAAGTCEQNALSIPWSAKTLAQVKTTNSKDVKCDDETSCADGQTCCRTAEGEWGCCPLPEAVCCSDHIHCCPTSYTCNTAAGTCEQNALSIPWSAKTLAQVKTTNSKDVKCDDETSCADGQTCCRTAEGEWGCCPLPEAVCCSDHIHCCPTSYTCNTAAGTCEQNALSIPWSAKTLAQVKTTNSKDVKCDDETSCADGQTCCRTAEGEWGCCPLPEAVCCSDHVHCCPKDYTCNTAAETCEQSPVSIPWSAKTPLQGREILINKDVKCDDETSCADGQTCCRAASGEWACCPLLEAVCCSDHVHCCPAGYTCNTSAGSCDKSLLSIPWVSRTQAQVTKPQQSTYVKCDDTASCKDGQTCCKTQSGDWACCHLPNAVCCEDFLHCCPSGYTCNLSAQTCDKQGLMLPWKLDLSVTLLPPTDATERDVKCDDMHYCKSSQTCCKTTTAGGWACCPYNQGVCCKDMRHCCSAGYKCSFRGRRCIKSKVLRWDENFSTEQQQDLL</sequence>
<feature type="domain" description="Granulins" evidence="6">
    <location>
        <begin position="639"/>
        <end position="652"/>
    </location>
</feature>
<feature type="domain" description="Granulins" evidence="6">
    <location>
        <begin position="718"/>
        <end position="731"/>
    </location>
</feature>
<dbReference type="Gene3D" id="2.10.25.160">
    <property type="entry name" value="Granulin"/>
    <property type="match status" value="11"/>
</dbReference>
<dbReference type="RefSeq" id="XP_030076392.1">
    <property type="nucleotide sequence ID" value="XM_030220532.1"/>
</dbReference>
<feature type="domain" description="Granulins" evidence="6">
    <location>
        <begin position="797"/>
        <end position="810"/>
    </location>
</feature>
<evidence type="ECO:0000256" key="2">
    <source>
        <dbReference type="ARBA" id="ARBA00010093"/>
    </source>
</evidence>
<dbReference type="FunFam" id="2.10.25.160:FF:000001">
    <property type="entry name" value="Granulin precursor"/>
    <property type="match status" value="6"/>
</dbReference>
<dbReference type="GeneID" id="115481431"/>
<keyword evidence="3" id="KW-0964">Secreted</keyword>
<feature type="domain" description="Granulins" evidence="6">
    <location>
        <begin position="164"/>
        <end position="177"/>
    </location>
</feature>
<dbReference type="InterPro" id="IPR000118">
    <property type="entry name" value="Granulin"/>
</dbReference>
<dbReference type="RefSeq" id="XP_030076394.1">
    <property type="nucleotide sequence ID" value="XM_030220534.1"/>
</dbReference>
<dbReference type="SMART" id="SM00277">
    <property type="entry name" value="GRAN"/>
    <property type="match status" value="11"/>
</dbReference>
<dbReference type="PROSITE" id="PS00799">
    <property type="entry name" value="GRANULINS"/>
    <property type="match status" value="10"/>
</dbReference>
<evidence type="ECO:0000256" key="4">
    <source>
        <dbReference type="ARBA" id="ARBA00023157"/>
    </source>
</evidence>
<dbReference type="CTD" id="2896"/>
<accession>A0A6P7ZQF0</accession>
<feature type="chain" id="PRO_5044652634" evidence="5">
    <location>
        <begin position="18"/>
        <end position="920"/>
    </location>
</feature>
<keyword evidence="4" id="KW-1015">Disulfide bond</keyword>
<evidence type="ECO:0000259" key="6">
    <source>
        <dbReference type="PROSITE" id="PS00799"/>
    </source>
</evidence>
<evidence type="ECO:0000256" key="3">
    <source>
        <dbReference type="ARBA" id="ARBA00022525"/>
    </source>
</evidence>
<feature type="domain" description="Granulins" evidence="6">
    <location>
        <begin position="483"/>
        <end position="496"/>
    </location>
</feature>
<comment type="similarity">
    <text evidence="2">Belongs to the granulin family.</text>
</comment>
<feature type="domain" description="Granulins" evidence="6">
    <location>
        <begin position="561"/>
        <end position="574"/>
    </location>
</feature>
<feature type="domain" description="Granulins" evidence="6">
    <location>
        <begin position="98"/>
        <end position="111"/>
    </location>
</feature>
<evidence type="ECO:0000256" key="5">
    <source>
        <dbReference type="SAM" id="SignalP"/>
    </source>
</evidence>
<dbReference type="PANTHER" id="PTHR12274">
    <property type="entry name" value="GRANULIN"/>
    <property type="match status" value="1"/>
</dbReference>
<dbReference type="KEGG" id="muo:115481431"/>
<dbReference type="Proteomes" id="UP000515156">
    <property type="component" value="Chromosome 12"/>
</dbReference>
<feature type="domain" description="Granulins" evidence="6">
    <location>
        <begin position="249"/>
        <end position="262"/>
    </location>
</feature>
<dbReference type="Pfam" id="PF00396">
    <property type="entry name" value="Granulin"/>
    <property type="match status" value="11"/>
</dbReference>
<feature type="domain" description="Granulins" evidence="6">
    <location>
        <begin position="405"/>
        <end position="418"/>
    </location>
</feature>
<dbReference type="GO" id="GO:0005576">
    <property type="term" value="C:extracellular region"/>
    <property type="evidence" value="ECO:0007669"/>
    <property type="project" value="UniProtKB-SubCell"/>
</dbReference>
<evidence type="ECO:0000313" key="10">
    <source>
        <dbReference type="RefSeq" id="XP_030076394.1"/>
    </source>
</evidence>
<dbReference type="PANTHER" id="PTHR12274:SF3">
    <property type="entry name" value="PROGRANULIN"/>
    <property type="match status" value="1"/>
</dbReference>
<dbReference type="InterPro" id="IPR037277">
    <property type="entry name" value="Granulin_sf"/>
</dbReference>
<dbReference type="SUPFAM" id="SSF57277">
    <property type="entry name" value="Granulin repeat"/>
    <property type="match status" value="10"/>
</dbReference>
<dbReference type="RefSeq" id="XP_030076393.1">
    <property type="nucleotide sequence ID" value="XM_030220533.1"/>
</dbReference>
<dbReference type="AlphaFoldDB" id="A0A6P7ZQF0"/>
<proteinExistence type="inferred from homology"/>
<feature type="signal peptide" evidence="5">
    <location>
        <begin position="1"/>
        <end position="17"/>
    </location>
</feature>
<organism evidence="7 10">
    <name type="scientific">Microcaecilia unicolor</name>
    <dbReference type="NCBI Taxonomy" id="1415580"/>
    <lineage>
        <taxon>Eukaryota</taxon>
        <taxon>Metazoa</taxon>
        <taxon>Chordata</taxon>
        <taxon>Craniata</taxon>
        <taxon>Vertebrata</taxon>
        <taxon>Euteleostomi</taxon>
        <taxon>Amphibia</taxon>
        <taxon>Gymnophiona</taxon>
        <taxon>Siphonopidae</taxon>
        <taxon>Microcaecilia</taxon>
    </lineage>
</organism>
<gene>
    <name evidence="8 9 10" type="primary">GRN</name>
</gene>
<evidence type="ECO:0000256" key="1">
    <source>
        <dbReference type="ARBA" id="ARBA00004613"/>
    </source>
</evidence>